<accession>A0A9X0WBJ0</accession>
<dbReference type="EMBL" id="NRRY01000038">
    <property type="protein sequence ID" value="MBK1620394.1"/>
    <property type="molecule type" value="Genomic_DNA"/>
</dbReference>
<dbReference type="InterPro" id="IPR001036">
    <property type="entry name" value="Acrflvin-R"/>
</dbReference>
<feature type="transmembrane region" description="Helical" evidence="2">
    <location>
        <begin position="431"/>
        <end position="452"/>
    </location>
</feature>
<feature type="region of interest" description="Disordered" evidence="1">
    <location>
        <begin position="315"/>
        <end position="345"/>
    </location>
</feature>
<dbReference type="RefSeq" id="WP_200247291.1">
    <property type="nucleotide sequence ID" value="NZ_NRRY01000038.1"/>
</dbReference>
<name>A0A9X0WBJ0_9GAMM</name>
<dbReference type="SUPFAM" id="SSF82693">
    <property type="entry name" value="Multidrug efflux transporter AcrB pore domain, PN1, PN2, PC1 and PC2 subdomains"/>
    <property type="match status" value="3"/>
</dbReference>
<feature type="transmembrane region" description="Helical" evidence="2">
    <location>
        <begin position="535"/>
        <end position="559"/>
    </location>
</feature>
<reference evidence="3 4" key="1">
    <citation type="journal article" date="2020" name="Microorganisms">
        <title>Osmotic Adaptation and Compatible Solute Biosynthesis of Phototrophic Bacteria as Revealed from Genome Analyses.</title>
        <authorList>
            <person name="Imhoff J.F."/>
            <person name="Rahn T."/>
            <person name="Kunzel S."/>
            <person name="Keller A."/>
            <person name="Neulinger S.C."/>
        </authorList>
    </citation>
    <scope>NUCLEOTIDE SEQUENCE [LARGE SCALE GENOMIC DNA]</scope>
    <source>
        <strain evidence="3 4">DSM 25653</strain>
    </source>
</reference>
<feature type="transmembrane region" description="Helical" evidence="2">
    <location>
        <begin position="1111"/>
        <end position="1133"/>
    </location>
</feature>
<dbReference type="PRINTS" id="PR00702">
    <property type="entry name" value="ACRIFLAVINRP"/>
</dbReference>
<gene>
    <name evidence="3" type="ORF">CKO42_18500</name>
</gene>
<organism evidence="3 4">
    <name type="scientific">Lamprobacter modestohalophilus</name>
    <dbReference type="NCBI Taxonomy" id="1064514"/>
    <lineage>
        <taxon>Bacteria</taxon>
        <taxon>Pseudomonadati</taxon>
        <taxon>Pseudomonadota</taxon>
        <taxon>Gammaproteobacteria</taxon>
        <taxon>Chromatiales</taxon>
        <taxon>Chromatiaceae</taxon>
        <taxon>Lamprobacter</taxon>
    </lineage>
</organism>
<dbReference type="Gene3D" id="3.30.70.1440">
    <property type="entry name" value="Multidrug efflux transporter AcrB pore domain"/>
    <property type="match status" value="1"/>
</dbReference>
<dbReference type="SUPFAM" id="SSF82714">
    <property type="entry name" value="Multidrug efflux transporter AcrB TolC docking domain, DN and DC subdomains"/>
    <property type="match status" value="2"/>
</dbReference>
<dbReference type="PANTHER" id="PTHR32063:SF16">
    <property type="entry name" value="CATION EFFLUX SYSTEM (ACRB_ACRD_ACRF FAMILY)"/>
    <property type="match status" value="1"/>
</dbReference>
<dbReference type="Gene3D" id="3.30.70.1430">
    <property type="entry name" value="Multidrug efflux transporter AcrB pore domain"/>
    <property type="match status" value="2"/>
</dbReference>
<keyword evidence="2" id="KW-1133">Transmembrane helix</keyword>
<dbReference type="Proteomes" id="UP001138768">
    <property type="component" value="Unassembled WGS sequence"/>
</dbReference>
<feature type="region of interest" description="Disordered" evidence="1">
    <location>
        <begin position="1"/>
        <end position="25"/>
    </location>
</feature>
<keyword evidence="2" id="KW-0472">Membrane</keyword>
<keyword evidence="4" id="KW-1185">Reference proteome</keyword>
<protein>
    <submittedName>
        <fullName evidence="3">Multidrug transporter AcrB</fullName>
    </submittedName>
</protein>
<keyword evidence="2" id="KW-0812">Transmembrane</keyword>
<feature type="transmembrane region" description="Helical" evidence="2">
    <location>
        <begin position="43"/>
        <end position="61"/>
    </location>
</feature>
<dbReference type="SUPFAM" id="SSF82866">
    <property type="entry name" value="Multidrug efflux transporter AcrB transmembrane domain"/>
    <property type="match status" value="2"/>
</dbReference>
<dbReference type="Pfam" id="PF00873">
    <property type="entry name" value="ACR_tran"/>
    <property type="match status" value="2"/>
</dbReference>
<feature type="transmembrane region" description="Helical" evidence="2">
    <location>
        <begin position="1035"/>
        <end position="1056"/>
    </location>
</feature>
<feature type="transmembrane region" description="Helical" evidence="2">
    <location>
        <begin position="1077"/>
        <end position="1099"/>
    </location>
</feature>
<feature type="transmembrane region" description="Helical" evidence="2">
    <location>
        <begin position="503"/>
        <end position="523"/>
    </location>
</feature>
<dbReference type="AlphaFoldDB" id="A0A9X0WBJ0"/>
<evidence type="ECO:0000256" key="2">
    <source>
        <dbReference type="SAM" id="Phobius"/>
    </source>
</evidence>
<dbReference type="Gene3D" id="1.20.1640.10">
    <property type="entry name" value="Multidrug efflux transporter AcrB transmembrane domain"/>
    <property type="match status" value="3"/>
</dbReference>
<sequence length="1146" mass="122709">MSTQNSAGTVEAASADGATAPPSQGTTLGISGRIAQRFQDAKITPLLALVGLLLGLFAIIMTPREEEPQINVTFADVFIPFPGASASEVEHLVAGPAEQVLSEIQGVKHVYSVSRPGMALISVQFEVGEDRTEAIVRLWSKVNSNADWLAEGLGVGQPLIKPKGIDNVPILTATLWSADQQLGAYELGQVAHAIEQELKRVPGTRDVYTVGAPQQVMRVILDPQALASHGIDLSDLSRALQAGNSSRDDIAIVADNREIQVQAGTMLSSVDDIAELVVGMHGGRPVYLREVARIERGPEIPQAYVWMGAGPGAGAGAGSSDSTSASASASSGGTDSPSGADSPSLVGTTPAVTIAVAKQEGTNAVAVAEQIIARFEQLEGIFIPEGVEVSITRNDGQTADAKARKLITELASATITVIVLVGLAMGWRAGLVVGGAVIVTLMLTLFASWAYGFTLNRVSLFALIFSIGILVDDAIVVVENIIRHMAIGRRKMLDLMPGAVDEVGGPTILATFTVIAALLPMAFVSGLMGPYMSPIPINASMGMVISQAVAFVLTPWLAYQVLGRRHDAALAGQDHHAPQVPQDVAGSESAPAHQKHETGEDEANPKLQWLFDRVITPFLEGRRGLINRWLLLAGILLMIGASLLLPLSQAVILKMLPFDNKSELQIVLDMPEGSSLEQTARVLAELGHYLETQPEVADYQAYAGTASPMNFNGLVRQYYLRDQAHQGDLQVNLVADDQREDKSHAIALRLREPLQAIAERHGGNAKIVEIPPGPPVFAPLVAEIYGIDYAEQMALAEQVRRVFAGTDDIVDIDDSMEYPGRKFVLVVDRPKAAQLGVDQASVAQALASVLGGEDMAYLHGANVKYAVPIRVEYAEADKADLDQVLALRVRSRGGQLVPLSEIVTVVDSQREHSIYHKDLLPVVYVTANMAGAIDSPLYGLFTIAGQLDANLSQWYTRQPENPYEPSIKWDGEWQVTYETFRDMGIAYAFGLVLIYLLVVFQFRSYVVPLIIMAPIPLTIIGILPGHALIGAQFTATSMIGMIALAGIIVRNSILLVDFINQQVRAGDPLERAVIGSAVVRTKPIVLTALATMAGVSFILSDPIFSGLAVSLLFGLFVSTLLTLVVIPVVYYGVMRKRVEWIRTATG</sequence>
<feature type="compositionally biased region" description="Low complexity" evidence="1">
    <location>
        <begin position="318"/>
        <end position="344"/>
    </location>
</feature>
<feature type="transmembrane region" description="Helical" evidence="2">
    <location>
        <begin position="629"/>
        <end position="652"/>
    </location>
</feature>
<dbReference type="GO" id="GO:0042910">
    <property type="term" value="F:xenobiotic transmembrane transporter activity"/>
    <property type="evidence" value="ECO:0007669"/>
    <property type="project" value="TreeGrafter"/>
</dbReference>
<dbReference type="GO" id="GO:0005886">
    <property type="term" value="C:plasma membrane"/>
    <property type="evidence" value="ECO:0007669"/>
    <property type="project" value="TreeGrafter"/>
</dbReference>
<proteinExistence type="predicted"/>
<dbReference type="PANTHER" id="PTHR32063">
    <property type="match status" value="1"/>
</dbReference>
<comment type="caution">
    <text evidence="3">The sequence shown here is derived from an EMBL/GenBank/DDBJ whole genome shotgun (WGS) entry which is preliminary data.</text>
</comment>
<feature type="transmembrane region" description="Helical" evidence="2">
    <location>
        <begin position="984"/>
        <end position="1002"/>
    </location>
</feature>
<dbReference type="InterPro" id="IPR027463">
    <property type="entry name" value="AcrB_DN_DC_subdom"/>
</dbReference>
<feature type="region of interest" description="Disordered" evidence="1">
    <location>
        <begin position="572"/>
        <end position="602"/>
    </location>
</feature>
<dbReference type="Gene3D" id="3.30.70.1320">
    <property type="entry name" value="Multidrug efflux transporter AcrB pore domain like"/>
    <property type="match status" value="2"/>
</dbReference>
<evidence type="ECO:0000256" key="1">
    <source>
        <dbReference type="SAM" id="MobiDB-lite"/>
    </source>
</evidence>
<feature type="transmembrane region" description="Helical" evidence="2">
    <location>
        <begin position="406"/>
        <end position="424"/>
    </location>
</feature>
<dbReference type="Gene3D" id="3.30.2090.10">
    <property type="entry name" value="Multidrug efflux transporter AcrB TolC docking domain, DN and DC subdomains"/>
    <property type="match status" value="2"/>
</dbReference>
<evidence type="ECO:0000313" key="3">
    <source>
        <dbReference type="EMBL" id="MBK1620394.1"/>
    </source>
</evidence>
<feature type="transmembrane region" description="Helical" evidence="2">
    <location>
        <begin position="1009"/>
        <end position="1029"/>
    </location>
</feature>
<evidence type="ECO:0000313" key="4">
    <source>
        <dbReference type="Proteomes" id="UP001138768"/>
    </source>
</evidence>
<feature type="transmembrane region" description="Helical" evidence="2">
    <location>
        <begin position="458"/>
        <end position="482"/>
    </location>
</feature>